<dbReference type="InterPro" id="IPR017451">
    <property type="entry name" value="F-box-assoc_interact_dom"/>
</dbReference>
<dbReference type="SUPFAM" id="SSF117281">
    <property type="entry name" value="Kelch motif"/>
    <property type="match status" value="1"/>
</dbReference>
<protein>
    <recommendedName>
        <fullName evidence="2">F-box domain-containing protein</fullName>
    </recommendedName>
</protein>
<evidence type="ECO:0000256" key="1">
    <source>
        <dbReference type="ARBA" id="ARBA00022737"/>
    </source>
</evidence>
<dbReference type="NCBIfam" id="TIGR01640">
    <property type="entry name" value="F_box_assoc_1"/>
    <property type="match status" value="1"/>
</dbReference>
<dbReference type="InterPro" id="IPR015915">
    <property type="entry name" value="Kelch-typ_b-propeller"/>
</dbReference>
<dbReference type="Gramene" id="Mp8g08370.1">
    <property type="protein sequence ID" value="Mp8g08370.1.cds1"/>
    <property type="gene ID" value="Mp8g08370"/>
</dbReference>
<dbReference type="InterPro" id="IPR050796">
    <property type="entry name" value="SCF_F-box_component"/>
</dbReference>
<accession>A0A2R6WRS2</accession>
<dbReference type="PANTHER" id="PTHR31672:SF2">
    <property type="entry name" value="F-BOX DOMAIN-CONTAINING PROTEIN"/>
    <property type="match status" value="1"/>
</dbReference>
<sequence>MGCMCGKVTPHQLGLSSSEPRVHGACEFGALHGQVERNTVMETTLWRELPEHLLDMVLAGLPVQSLTRFRSVCKRWESMLLSPNFLKLCAGRQSEKPWFLFSGPSGECIAHNPNSNKWVIFPLNFLPSFKSVAAASRGLLCIKGDDDRIFVCNPLTRSSVELPPMSIQRENPVMGLVVDKDQNSFKLIVTSSFYDSLRASDVTTEVYDSVSRSWKLIDSRLSRFPLQREALSYNGFLYSAGCSTVLVYDVNNEMWNQMDSPVMELGVTGPKLDTTVLPKICECKGRLLMVAITVNSALVITRVAIWELAQERSSARWKEMEVLPAPMLEEVVRLLPHGYLSNLPQYSGNDDLMCLVIASSRVLVHCISHRTWYWLPPCPFVREFGPKAFAFQPIPSALV</sequence>
<dbReference type="InterPro" id="IPR005174">
    <property type="entry name" value="KIB1-4_b-propeller"/>
</dbReference>
<dbReference type="SMART" id="SM00256">
    <property type="entry name" value="FBOX"/>
    <property type="match status" value="1"/>
</dbReference>
<reference evidence="4" key="1">
    <citation type="journal article" date="2017" name="Cell">
        <title>Insights into land plant evolution garnered from the Marchantia polymorpha genome.</title>
        <authorList>
            <person name="Bowman J.L."/>
            <person name="Kohchi T."/>
            <person name="Yamato K.T."/>
            <person name="Jenkins J."/>
            <person name="Shu S."/>
            <person name="Ishizaki K."/>
            <person name="Yamaoka S."/>
            <person name="Nishihama R."/>
            <person name="Nakamura Y."/>
            <person name="Berger F."/>
            <person name="Adam C."/>
            <person name="Aki S.S."/>
            <person name="Althoff F."/>
            <person name="Araki T."/>
            <person name="Arteaga-Vazquez M.A."/>
            <person name="Balasubrmanian S."/>
            <person name="Barry K."/>
            <person name="Bauer D."/>
            <person name="Boehm C.R."/>
            <person name="Briginshaw L."/>
            <person name="Caballero-Perez J."/>
            <person name="Catarino B."/>
            <person name="Chen F."/>
            <person name="Chiyoda S."/>
            <person name="Chovatia M."/>
            <person name="Davies K.M."/>
            <person name="Delmans M."/>
            <person name="Demura T."/>
            <person name="Dierschke T."/>
            <person name="Dolan L."/>
            <person name="Dorantes-Acosta A.E."/>
            <person name="Eklund D.M."/>
            <person name="Florent S.N."/>
            <person name="Flores-Sandoval E."/>
            <person name="Fujiyama A."/>
            <person name="Fukuzawa H."/>
            <person name="Galik B."/>
            <person name="Grimanelli D."/>
            <person name="Grimwood J."/>
            <person name="Grossniklaus U."/>
            <person name="Hamada T."/>
            <person name="Haseloff J."/>
            <person name="Hetherington A.J."/>
            <person name="Higo A."/>
            <person name="Hirakawa Y."/>
            <person name="Hundley H.N."/>
            <person name="Ikeda Y."/>
            <person name="Inoue K."/>
            <person name="Inoue S.I."/>
            <person name="Ishida S."/>
            <person name="Jia Q."/>
            <person name="Kakita M."/>
            <person name="Kanazawa T."/>
            <person name="Kawai Y."/>
            <person name="Kawashima T."/>
            <person name="Kennedy M."/>
            <person name="Kinose K."/>
            <person name="Kinoshita T."/>
            <person name="Kohara Y."/>
            <person name="Koide E."/>
            <person name="Komatsu K."/>
            <person name="Kopischke S."/>
            <person name="Kubo M."/>
            <person name="Kyozuka J."/>
            <person name="Lagercrantz U."/>
            <person name="Lin S.S."/>
            <person name="Lindquist E."/>
            <person name="Lipzen A.M."/>
            <person name="Lu C.W."/>
            <person name="De Luna E."/>
            <person name="Martienssen R.A."/>
            <person name="Minamino N."/>
            <person name="Mizutani M."/>
            <person name="Mizutani M."/>
            <person name="Mochizuki N."/>
            <person name="Monte I."/>
            <person name="Mosher R."/>
            <person name="Nagasaki H."/>
            <person name="Nakagami H."/>
            <person name="Naramoto S."/>
            <person name="Nishitani K."/>
            <person name="Ohtani M."/>
            <person name="Okamoto T."/>
            <person name="Okumura M."/>
            <person name="Phillips J."/>
            <person name="Pollak B."/>
            <person name="Reinders A."/>
            <person name="Rovekamp M."/>
            <person name="Sano R."/>
            <person name="Sawa S."/>
            <person name="Schmid M.W."/>
            <person name="Shirakawa M."/>
            <person name="Solano R."/>
            <person name="Spunde A."/>
            <person name="Suetsugu N."/>
            <person name="Sugano S."/>
            <person name="Sugiyama A."/>
            <person name="Sun R."/>
            <person name="Suzuki Y."/>
            <person name="Takenaka M."/>
            <person name="Takezawa D."/>
            <person name="Tomogane H."/>
            <person name="Tsuzuki M."/>
            <person name="Ueda T."/>
            <person name="Umeda M."/>
            <person name="Ward J.M."/>
            <person name="Watanabe Y."/>
            <person name="Yazaki K."/>
            <person name="Yokoyama R."/>
            <person name="Yoshitake Y."/>
            <person name="Yotsui I."/>
            <person name="Zachgo S."/>
            <person name="Schmutz J."/>
        </authorList>
    </citation>
    <scope>NUCLEOTIDE SEQUENCE [LARGE SCALE GENOMIC DNA]</scope>
    <source>
        <strain evidence="4">Tak-1</strain>
    </source>
</reference>
<dbReference type="PANTHER" id="PTHR31672">
    <property type="entry name" value="BNACNNG10540D PROTEIN"/>
    <property type="match status" value="1"/>
</dbReference>
<dbReference type="Pfam" id="PF00646">
    <property type="entry name" value="F-box"/>
    <property type="match status" value="1"/>
</dbReference>
<dbReference type="PROSITE" id="PS50181">
    <property type="entry name" value="FBOX"/>
    <property type="match status" value="1"/>
</dbReference>
<dbReference type="CDD" id="cd22157">
    <property type="entry name" value="F-box_AtFBW1-like"/>
    <property type="match status" value="1"/>
</dbReference>
<dbReference type="OrthoDB" id="2095648at2759"/>
<dbReference type="Proteomes" id="UP000244005">
    <property type="component" value="Unassembled WGS sequence"/>
</dbReference>
<dbReference type="AlphaFoldDB" id="A0A2R6WRS2"/>
<evidence type="ECO:0000313" key="3">
    <source>
        <dbReference type="EMBL" id="PTQ36549.1"/>
    </source>
</evidence>
<dbReference type="InterPro" id="IPR001810">
    <property type="entry name" value="F-box_dom"/>
</dbReference>
<feature type="domain" description="F-box" evidence="2">
    <location>
        <begin position="43"/>
        <end position="88"/>
    </location>
</feature>
<dbReference type="Gene3D" id="1.20.1280.50">
    <property type="match status" value="1"/>
</dbReference>
<gene>
    <name evidence="3" type="ORF">MARPO_0063s0081</name>
</gene>
<name>A0A2R6WRS2_MARPO</name>
<dbReference type="Pfam" id="PF03478">
    <property type="entry name" value="Beta-prop_KIB1-4"/>
    <property type="match status" value="1"/>
</dbReference>
<dbReference type="OMA" id="CISHRTW"/>
<evidence type="ECO:0000259" key="2">
    <source>
        <dbReference type="PROSITE" id="PS50181"/>
    </source>
</evidence>
<evidence type="ECO:0000313" key="4">
    <source>
        <dbReference type="Proteomes" id="UP000244005"/>
    </source>
</evidence>
<keyword evidence="1" id="KW-0677">Repeat</keyword>
<proteinExistence type="predicted"/>
<dbReference type="EMBL" id="KZ772735">
    <property type="protein sequence ID" value="PTQ36549.1"/>
    <property type="molecule type" value="Genomic_DNA"/>
</dbReference>
<dbReference type="SUPFAM" id="SSF81383">
    <property type="entry name" value="F-box domain"/>
    <property type="match status" value="1"/>
</dbReference>
<keyword evidence="4" id="KW-1185">Reference proteome</keyword>
<dbReference type="Gene3D" id="2.120.10.80">
    <property type="entry name" value="Kelch-type beta propeller"/>
    <property type="match status" value="1"/>
</dbReference>
<organism evidence="3 4">
    <name type="scientific">Marchantia polymorpha</name>
    <name type="common">Common liverwort</name>
    <name type="synonym">Marchantia aquatica</name>
    <dbReference type="NCBI Taxonomy" id="3197"/>
    <lineage>
        <taxon>Eukaryota</taxon>
        <taxon>Viridiplantae</taxon>
        <taxon>Streptophyta</taxon>
        <taxon>Embryophyta</taxon>
        <taxon>Marchantiophyta</taxon>
        <taxon>Marchantiopsida</taxon>
        <taxon>Marchantiidae</taxon>
        <taxon>Marchantiales</taxon>
        <taxon>Marchantiaceae</taxon>
        <taxon>Marchantia</taxon>
    </lineage>
</organism>
<dbReference type="InterPro" id="IPR036047">
    <property type="entry name" value="F-box-like_dom_sf"/>
</dbReference>
<dbReference type="FunFam" id="1.20.1280.50:FF:000008">
    <property type="entry name" value="F-box only protein 6"/>
    <property type="match status" value="1"/>
</dbReference>